<protein>
    <submittedName>
        <fullName evidence="3">Protein WVD2-like 3 isoform X1</fullName>
    </submittedName>
</protein>
<dbReference type="AlphaFoldDB" id="A0A6P8DP12"/>
<evidence type="ECO:0000256" key="1">
    <source>
        <dbReference type="SAM" id="MobiDB-lite"/>
    </source>
</evidence>
<feature type="region of interest" description="Disordered" evidence="1">
    <location>
        <begin position="115"/>
        <end position="271"/>
    </location>
</feature>
<organism evidence="2 3">
    <name type="scientific">Punica granatum</name>
    <name type="common">Pomegranate</name>
    <dbReference type="NCBI Taxonomy" id="22663"/>
    <lineage>
        <taxon>Eukaryota</taxon>
        <taxon>Viridiplantae</taxon>
        <taxon>Streptophyta</taxon>
        <taxon>Embryophyta</taxon>
        <taxon>Tracheophyta</taxon>
        <taxon>Spermatophyta</taxon>
        <taxon>Magnoliopsida</taxon>
        <taxon>eudicotyledons</taxon>
        <taxon>Gunneridae</taxon>
        <taxon>Pentapetalae</taxon>
        <taxon>rosids</taxon>
        <taxon>malvids</taxon>
        <taxon>Myrtales</taxon>
        <taxon>Lythraceae</taxon>
        <taxon>Punica</taxon>
    </lineage>
</organism>
<evidence type="ECO:0000313" key="2">
    <source>
        <dbReference type="Proteomes" id="UP000515151"/>
    </source>
</evidence>
<dbReference type="RefSeq" id="XP_031393628.1">
    <property type="nucleotide sequence ID" value="XM_031537768.1"/>
</dbReference>
<reference evidence="2" key="1">
    <citation type="journal article" date="2020" name="Plant Biotechnol. J.">
        <title>The pomegranate (Punica granatum L.) draft genome dissects genetic divergence between soft- and hard-seeded cultivars.</title>
        <authorList>
            <person name="Luo X."/>
            <person name="Li H."/>
            <person name="Wu Z."/>
            <person name="Yao W."/>
            <person name="Zhao P."/>
            <person name="Cao D."/>
            <person name="Yu H."/>
            <person name="Li K."/>
            <person name="Poudel K."/>
            <person name="Zhao D."/>
            <person name="Zhang F."/>
            <person name="Xia X."/>
            <person name="Chen L."/>
            <person name="Wang Q."/>
            <person name="Jing D."/>
            <person name="Cao S."/>
        </authorList>
    </citation>
    <scope>NUCLEOTIDE SEQUENCE [LARGE SCALE GENOMIC DNA]</scope>
    <source>
        <strain evidence="2">cv. Tunisia</strain>
    </source>
</reference>
<accession>A0A6P8DP12</accession>
<feature type="compositionally biased region" description="Polar residues" evidence="1">
    <location>
        <begin position="77"/>
        <end position="87"/>
    </location>
</feature>
<feature type="region of interest" description="Disordered" evidence="1">
    <location>
        <begin position="33"/>
        <end position="100"/>
    </location>
</feature>
<feature type="compositionally biased region" description="Polar residues" evidence="1">
    <location>
        <begin position="139"/>
        <end position="154"/>
    </location>
</feature>
<dbReference type="Proteomes" id="UP000515151">
    <property type="component" value="Chromosome 4"/>
</dbReference>
<proteinExistence type="predicted"/>
<feature type="compositionally biased region" description="Basic and acidic residues" evidence="1">
    <location>
        <begin position="35"/>
        <end position="76"/>
    </location>
</feature>
<keyword evidence="2" id="KW-1185">Reference proteome</keyword>
<reference evidence="3" key="2">
    <citation type="submission" date="2025-08" db="UniProtKB">
        <authorList>
            <consortium name="RefSeq"/>
        </authorList>
    </citation>
    <scope>IDENTIFICATION</scope>
    <source>
        <tissue evidence="3">Leaf</tissue>
    </source>
</reference>
<gene>
    <name evidence="3" type="primary">LOC116205240</name>
</gene>
<feature type="compositionally biased region" description="Basic and acidic residues" evidence="1">
    <location>
        <begin position="115"/>
        <end position="126"/>
    </location>
</feature>
<feature type="compositionally biased region" description="Polar residues" evidence="1">
    <location>
        <begin position="239"/>
        <end position="252"/>
    </location>
</feature>
<name>A0A6P8DP12_PUNGR</name>
<sequence length="301" mass="33298">MMFAYIRSSYKFSFFKSYADMEGKAEAVEVSPLLQEKHQPAEMKETETEIAKKTSGEEVNAGDKLKDSVKKPKEASKQNPCKATNHTIPRPFLLATEKRMSRERRASVDFSFNEEKRSLTRERRGSLDFNEMQQRKLSKSVSLNKAQLSSTSAGSIAKRSAAPKVSSNKLSDKSNGMIKGEDRKHTLVKPIKKNVTEGASTGALGKSSTFKALPLPSFYHKNDSATSKLTTKREPKMTASKSPSLSQPSKANKTVEDKQKKVSASRAIGNRAKETINRMLRSTQKALNPSKETAKMIAATA</sequence>
<dbReference type="OrthoDB" id="1704983at2759"/>
<dbReference type="GeneID" id="116205240"/>
<evidence type="ECO:0000313" key="3">
    <source>
        <dbReference type="RefSeq" id="XP_031393628.1"/>
    </source>
</evidence>